<name>A0A644Y7W0_9ZZZZ</name>
<protein>
    <submittedName>
        <fullName evidence="2">Glycosyltransferase Gtf1</fullName>
        <ecNumber evidence="2">2.4.1.-</ecNumber>
    </submittedName>
</protein>
<dbReference type="EC" id="2.4.1.-" evidence="2"/>
<keyword evidence="2" id="KW-0808">Transferase</keyword>
<dbReference type="InterPro" id="IPR001296">
    <property type="entry name" value="Glyco_trans_1"/>
</dbReference>
<comment type="caution">
    <text evidence="2">The sequence shown here is derived from an EMBL/GenBank/DDBJ whole genome shotgun (WGS) entry which is preliminary data.</text>
</comment>
<feature type="domain" description="Glycosyl transferase family 1" evidence="1">
    <location>
        <begin position="180"/>
        <end position="334"/>
    </location>
</feature>
<dbReference type="Pfam" id="PF00534">
    <property type="entry name" value="Glycos_transf_1"/>
    <property type="match status" value="1"/>
</dbReference>
<gene>
    <name evidence="2" type="primary">gtf1_27</name>
    <name evidence="2" type="ORF">SDC9_68665</name>
</gene>
<accession>A0A644Y7W0</accession>
<dbReference type="PANTHER" id="PTHR12526">
    <property type="entry name" value="GLYCOSYLTRANSFERASE"/>
    <property type="match status" value="1"/>
</dbReference>
<reference evidence="2" key="1">
    <citation type="submission" date="2019-08" db="EMBL/GenBank/DDBJ databases">
        <authorList>
            <person name="Kucharzyk K."/>
            <person name="Murdoch R.W."/>
            <person name="Higgins S."/>
            <person name="Loffler F."/>
        </authorList>
    </citation>
    <scope>NUCLEOTIDE SEQUENCE</scope>
</reference>
<dbReference type="GO" id="GO:0016757">
    <property type="term" value="F:glycosyltransferase activity"/>
    <property type="evidence" value="ECO:0007669"/>
    <property type="project" value="UniProtKB-KW"/>
</dbReference>
<keyword evidence="2" id="KW-0328">Glycosyltransferase</keyword>
<evidence type="ECO:0000313" key="2">
    <source>
        <dbReference type="EMBL" id="MPM22214.1"/>
    </source>
</evidence>
<dbReference type="SUPFAM" id="SSF53756">
    <property type="entry name" value="UDP-Glycosyltransferase/glycogen phosphorylase"/>
    <property type="match status" value="1"/>
</dbReference>
<dbReference type="AlphaFoldDB" id="A0A644Y7W0"/>
<organism evidence="2">
    <name type="scientific">bioreactor metagenome</name>
    <dbReference type="NCBI Taxonomy" id="1076179"/>
    <lineage>
        <taxon>unclassified sequences</taxon>
        <taxon>metagenomes</taxon>
        <taxon>ecological metagenomes</taxon>
    </lineage>
</organism>
<evidence type="ECO:0000259" key="1">
    <source>
        <dbReference type="Pfam" id="PF00534"/>
    </source>
</evidence>
<dbReference type="Gene3D" id="3.40.50.2000">
    <property type="entry name" value="Glycogen Phosphorylase B"/>
    <property type="match status" value="2"/>
</dbReference>
<proteinExistence type="predicted"/>
<dbReference type="PANTHER" id="PTHR12526:SF630">
    <property type="entry name" value="GLYCOSYLTRANSFERASE"/>
    <property type="match status" value="1"/>
</dbReference>
<sequence length="360" mass="41102">MKGAQNNITEPVLAILVNSLESGGAEKQSVYLLNVLKDKYKTLFFIFHGDLIDEKIFRLIEGDNYVLVQLRGNFFLKLVNLYRVLKDNNVKVFFTYLTKPNFWGSIIGSLAGVKKIYGGIRSTNLPIWKLILEKITMHFLSTGTIFNSYLAEEIFSKGLKAKHSIVIPNCLPFISNASIRTPKECLTIISVGRFHEAKDYKTAINAINLLVKKELKIYYQIIGYGHLESSIRKWITELHLNESIELIINPSNIIELLEKADIYLSTSKYEGTSNSIMEAMNSSLPIVATNVGDNNKLIFEGKSGYLHDVGDFKSIADRLQFLIQNYEARINMGIKSNEILRENYSSKQFRDRYFKLIQTK</sequence>
<dbReference type="EMBL" id="VSSQ01003760">
    <property type="protein sequence ID" value="MPM22214.1"/>
    <property type="molecule type" value="Genomic_DNA"/>
</dbReference>